<accession>A0ACB7J573</accession>
<sequence length="142" mass="16300">MDSTQLYPVLPPMIYWFTSNQDGVLGSMWELRAMCVEIHEAQFVPHRKHTFEVFRLMKVRETTNEEDMVYSVLSLLGVELSINYGEGLSRAFYISSPTRMPVAWWGSPAALLAWAEFPVEFDAFGRLHALPRCRNNRSSGPI</sequence>
<name>A0ACB7J573_PLECO</name>
<protein>
    <submittedName>
        <fullName evidence="1">Uncharacterized protein</fullName>
    </submittedName>
</protein>
<dbReference type="Proteomes" id="UP000824881">
    <property type="component" value="Unassembled WGS sequence"/>
</dbReference>
<dbReference type="EMBL" id="WQMT02000002">
    <property type="protein sequence ID" value="KAG9225728.1"/>
    <property type="molecule type" value="Genomic_DNA"/>
</dbReference>
<gene>
    <name evidence="1" type="ORF">CCMSSC00406_0009325</name>
</gene>
<keyword evidence="2" id="KW-1185">Reference proteome</keyword>
<comment type="caution">
    <text evidence="1">The sequence shown here is derived from an EMBL/GenBank/DDBJ whole genome shotgun (WGS) entry which is preliminary data.</text>
</comment>
<evidence type="ECO:0000313" key="1">
    <source>
        <dbReference type="EMBL" id="KAG9225728.1"/>
    </source>
</evidence>
<proteinExistence type="predicted"/>
<organism evidence="1 2">
    <name type="scientific">Pleurotus cornucopiae</name>
    <name type="common">Cornucopia mushroom</name>
    <dbReference type="NCBI Taxonomy" id="5321"/>
    <lineage>
        <taxon>Eukaryota</taxon>
        <taxon>Fungi</taxon>
        <taxon>Dikarya</taxon>
        <taxon>Basidiomycota</taxon>
        <taxon>Agaricomycotina</taxon>
        <taxon>Agaricomycetes</taxon>
        <taxon>Agaricomycetidae</taxon>
        <taxon>Agaricales</taxon>
        <taxon>Pleurotineae</taxon>
        <taxon>Pleurotaceae</taxon>
        <taxon>Pleurotus</taxon>
    </lineage>
</organism>
<evidence type="ECO:0000313" key="2">
    <source>
        <dbReference type="Proteomes" id="UP000824881"/>
    </source>
</evidence>
<reference evidence="1 2" key="1">
    <citation type="journal article" date="2021" name="Appl. Environ. Microbiol.">
        <title>Genetic linkage and physical mapping for an oyster mushroom Pleurotus cornucopiae and QTL analysis for the trait cap color.</title>
        <authorList>
            <person name="Zhang Y."/>
            <person name="Gao W."/>
            <person name="Sonnenberg A."/>
            <person name="Chen Q."/>
            <person name="Zhang J."/>
            <person name="Huang C."/>
        </authorList>
    </citation>
    <scope>NUCLEOTIDE SEQUENCE [LARGE SCALE GENOMIC DNA]</scope>
    <source>
        <strain evidence="1">CCMSSC00406</strain>
    </source>
</reference>